<gene>
    <name evidence="1" type="ORF">DARMORV10_C05P30310.1</name>
</gene>
<reference evidence="1" key="1">
    <citation type="submission" date="2021-01" db="EMBL/GenBank/DDBJ databases">
        <authorList>
            <consortium name="Genoscope - CEA"/>
            <person name="William W."/>
        </authorList>
    </citation>
    <scope>NUCLEOTIDE SEQUENCE</scope>
</reference>
<dbReference type="Proteomes" id="UP001295469">
    <property type="component" value="Chromosome C05"/>
</dbReference>
<dbReference type="EMBL" id="HG994369">
    <property type="protein sequence ID" value="CAF1929000.1"/>
    <property type="molecule type" value="Genomic_DNA"/>
</dbReference>
<evidence type="ECO:0000313" key="1">
    <source>
        <dbReference type="EMBL" id="CAF1929000.1"/>
    </source>
</evidence>
<dbReference type="AlphaFoldDB" id="A0A816L7N7"/>
<protein>
    <submittedName>
        <fullName evidence="1">(rape) hypothetical protein</fullName>
    </submittedName>
</protein>
<sequence>MIVPSMRDSLLQVGLSASINRYAFLLSNHILNLLNNEIIVFPVTGKDKNASRLYFYYSLSYEMTGDLVEIRG</sequence>
<organism evidence="1">
    <name type="scientific">Brassica napus</name>
    <name type="common">Rape</name>
    <dbReference type="NCBI Taxonomy" id="3708"/>
    <lineage>
        <taxon>Eukaryota</taxon>
        <taxon>Viridiplantae</taxon>
        <taxon>Streptophyta</taxon>
        <taxon>Embryophyta</taxon>
        <taxon>Tracheophyta</taxon>
        <taxon>Spermatophyta</taxon>
        <taxon>Magnoliopsida</taxon>
        <taxon>eudicotyledons</taxon>
        <taxon>Gunneridae</taxon>
        <taxon>Pentapetalae</taxon>
        <taxon>rosids</taxon>
        <taxon>malvids</taxon>
        <taxon>Brassicales</taxon>
        <taxon>Brassicaceae</taxon>
        <taxon>Brassiceae</taxon>
        <taxon>Brassica</taxon>
    </lineage>
</organism>
<proteinExistence type="predicted"/>
<name>A0A816L7N7_BRANA</name>
<accession>A0A816L7N7</accession>